<keyword evidence="8" id="KW-1185">Reference proteome</keyword>
<evidence type="ECO:0000256" key="4">
    <source>
        <dbReference type="ARBA" id="ARBA00022801"/>
    </source>
</evidence>
<proteinExistence type="inferred from homology"/>
<dbReference type="PANTHER" id="PTHR42978:SF2">
    <property type="entry name" value="102 KBASES UNSTABLE REGION: FROM 1 TO 119443"/>
    <property type="match status" value="1"/>
</dbReference>
<sequence>MSHQIKKQSAAHLTRQWSVHAALDSGRQRRWAGLALAALLALAACAPTAHQMQRESISRPVGWAQMEARLDEPGPIELDTVASATGVSALEGLLNLAHPAARAAGLQNRDEPIQIFLHVLKHPSRGTFLVDTGVAQALIQNPGDWGLNAFLRKAMKFDQMRVWNSSGDVLRSLGQPLQGVLLTHLHLDHLSGLPDLPLDLPLYAGPGETTERHWTHLFVHGASDALLKGRPPLRAWPFEAPLGTDPLAVLDVFGDGSVYALHVPGHTAGSTAYLLRTTQGPVLLAGDTCHTRWGWEHGVEPGDFTRDAARNVNSLQALKALAARHPAMRVRLGHQA</sequence>
<evidence type="ECO:0000256" key="1">
    <source>
        <dbReference type="ARBA" id="ARBA00001947"/>
    </source>
</evidence>
<evidence type="ECO:0000259" key="6">
    <source>
        <dbReference type="SMART" id="SM00849"/>
    </source>
</evidence>
<name>A0ABV0GA74_9BURK</name>
<dbReference type="SUPFAM" id="SSF56281">
    <property type="entry name" value="Metallo-hydrolase/oxidoreductase"/>
    <property type="match status" value="1"/>
</dbReference>
<dbReference type="InterPro" id="IPR001279">
    <property type="entry name" value="Metallo-B-lactamas"/>
</dbReference>
<dbReference type="Pfam" id="PF00753">
    <property type="entry name" value="Lactamase_B"/>
    <property type="match status" value="1"/>
</dbReference>
<gene>
    <name evidence="7" type="ORF">ABDJ40_04095</name>
</gene>
<dbReference type="InterPro" id="IPR036866">
    <property type="entry name" value="RibonucZ/Hydroxyglut_hydro"/>
</dbReference>
<feature type="domain" description="Metallo-beta-lactamase" evidence="6">
    <location>
        <begin position="114"/>
        <end position="334"/>
    </location>
</feature>
<evidence type="ECO:0000256" key="3">
    <source>
        <dbReference type="ARBA" id="ARBA00022723"/>
    </source>
</evidence>
<dbReference type="Gene3D" id="3.60.15.10">
    <property type="entry name" value="Ribonuclease Z/Hydroxyacylglutathione hydrolase-like"/>
    <property type="match status" value="1"/>
</dbReference>
<dbReference type="RefSeq" id="WP_347606411.1">
    <property type="nucleotide sequence ID" value="NZ_JBDPZC010000001.1"/>
</dbReference>
<comment type="cofactor">
    <cofactor evidence="1">
        <name>Zn(2+)</name>
        <dbReference type="ChEBI" id="CHEBI:29105"/>
    </cofactor>
</comment>
<reference evidence="7 8" key="1">
    <citation type="submission" date="2024-05" db="EMBL/GenBank/DDBJ databases">
        <title>Roseateles sp. 2.12 16S ribosomal RNA gene Genome sequencing and assembly.</title>
        <authorList>
            <person name="Woo H."/>
        </authorList>
    </citation>
    <scope>NUCLEOTIDE SEQUENCE [LARGE SCALE GENOMIC DNA]</scope>
    <source>
        <strain evidence="7 8">2.12</strain>
    </source>
</reference>
<protein>
    <submittedName>
        <fullName evidence="7">MBL fold metallo-hydrolase</fullName>
    </submittedName>
</protein>
<comment type="similarity">
    <text evidence="2">Belongs to the metallo-beta-lactamase superfamily.</text>
</comment>
<evidence type="ECO:0000313" key="8">
    <source>
        <dbReference type="Proteomes" id="UP001462640"/>
    </source>
</evidence>
<keyword evidence="4" id="KW-0378">Hydrolase</keyword>
<evidence type="ECO:0000313" key="7">
    <source>
        <dbReference type="EMBL" id="MEO3711943.1"/>
    </source>
</evidence>
<dbReference type="Proteomes" id="UP001462640">
    <property type="component" value="Unassembled WGS sequence"/>
</dbReference>
<dbReference type="PANTHER" id="PTHR42978">
    <property type="entry name" value="QUORUM-QUENCHING LACTONASE YTNP-RELATED-RELATED"/>
    <property type="match status" value="1"/>
</dbReference>
<dbReference type="EMBL" id="JBDPZC010000001">
    <property type="protein sequence ID" value="MEO3711943.1"/>
    <property type="molecule type" value="Genomic_DNA"/>
</dbReference>
<evidence type="ECO:0000256" key="5">
    <source>
        <dbReference type="ARBA" id="ARBA00022833"/>
    </source>
</evidence>
<dbReference type="InterPro" id="IPR051013">
    <property type="entry name" value="MBL_superfamily_lactonases"/>
</dbReference>
<dbReference type="SMART" id="SM00849">
    <property type="entry name" value="Lactamase_B"/>
    <property type="match status" value="1"/>
</dbReference>
<keyword evidence="5" id="KW-0862">Zinc</keyword>
<keyword evidence="3" id="KW-0479">Metal-binding</keyword>
<evidence type="ECO:0000256" key="2">
    <source>
        <dbReference type="ARBA" id="ARBA00007749"/>
    </source>
</evidence>
<comment type="caution">
    <text evidence="7">The sequence shown here is derived from an EMBL/GenBank/DDBJ whole genome shotgun (WGS) entry which is preliminary data.</text>
</comment>
<organism evidence="7 8">
    <name type="scientific">Roseateles flavus</name>
    <dbReference type="NCBI Taxonomy" id="3149041"/>
    <lineage>
        <taxon>Bacteria</taxon>
        <taxon>Pseudomonadati</taxon>
        <taxon>Pseudomonadota</taxon>
        <taxon>Betaproteobacteria</taxon>
        <taxon>Burkholderiales</taxon>
        <taxon>Sphaerotilaceae</taxon>
        <taxon>Roseateles</taxon>
    </lineage>
</organism>
<accession>A0ABV0GA74</accession>